<comment type="function">
    <text evidence="15">Component of the ubiquinol-cytochrome c oxidoreductase, a multisubunit transmembrane complex that is part of the mitochondrial electron transport chain which drives oxidative phosphorylation. The complex plays an important role in the uptake of multiple carbon sources present in different host niches.</text>
</comment>
<evidence type="ECO:0000256" key="14">
    <source>
        <dbReference type="RuleBase" id="RU004005"/>
    </source>
</evidence>
<keyword evidence="12" id="KW-0472">Membrane</keyword>
<keyword evidence="7 15" id="KW-0999">Mitochondrion inner membrane</keyword>
<dbReference type="GO" id="GO:0005743">
    <property type="term" value="C:mitochondrial inner membrane"/>
    <property type="evidence" value="ECO:0007669"/>
    <property type="project" value="UniProtKB-SubCell"/>
</dbReference>
<dbReference type="GO" id="GO:0006122">
    <property type="term" value="P:mitochondrial electron transport, ubiquinol to cytochrome c"/>
    <property type="evidence" value="ECO:0007669"/>
    <property type="project" value="UniProtKB-UniRule"/>
</dbReference>
<dbReference type="GO" id="GO:0002181">
    <property type="term" value="P:cytoplasmic translation"/>
    <property type="evidence" value="ECO:0007669"/>
    <property type="project" value="TreeGrafter"/>
</dbReference>
<keyword evidence="11 15" id="KW-0496">Mitochondrion</keyword>
<dbReference type="CDD" id="cd00336">
    <property type="entry name" value="Ribosomal_L22"/>
    <property type="match status" value="1"/>
</dbReference>
<dbReference type="NCBIfam" id="TIGR01038">
    <property type="entry name" value="uL22_arch_euk"/>
    <property type="match status" value="1"/>
</dbReference>
<evidence type="ECO:0000256" key="7">
    <source>
        <dbReference type="ARBA" id="ARBA00022792"/>
    </source>
</evidence>
<dbReference type="InterPro" id="IPR004205">
    <property type="entry name" value="Cyt_bc1_su8"/>
</dbReference>
<dbReference type="Proteomes" id="UP000825438">
    <property type="component" value="Chromosome I"/>
</dbReference>
<evidence type="ECO:0000256" key="2">
    <source>
        <dbReference type="ARBA" id="ARBA00007668"/>
    </source>
</evidence>
<dbReference type="Pfam" id="PF02939">
    <property type="entry name" value="UcrQ"/>
    <property type="match status" value="1"/>
</dbReference>
<accession>A0A8F2VYE8</accession>
<dbReference type="FunFam" id="3.90.470.10:FF:000010">
    <property type="entry name" value="60S ribosomal protein L17"/>
    <property type="match status" value="1"/>
</dbReference>
<dbReference type="GO" id="GO:0045275">
    <property type="term" value="C:respiratory chain complex III"/>
    <property type="evidence" value="ECO:0007669"/>
    <property type="project" value="UniProtKB-UniRule"/>
</dbReference>
<sequence length="287" mass="32728">MVRYAATPVNPAKSASARGAYLRVSFKNTRETAQAINGWNLEKAKQYLDQVLDHKRAIPFRRFNGSIGRTAQGKEWGVQKARWPVKSVNYVKDLLQNAQSNAEAKGLDVAKLKITHIQVNQAPKNRRRTYRAHGRSNAYLSHPSHIELIVTEEEEEIAKAVEKVQPRLNSRQRGRLAHLKRIATVLSNPHQRIMAGPHPKTYMGWWGSLGSPKQKYVNIYTVSPYATRPLKGALHNSIFNTFRRFKNQVLYVAIPAAIVWTINSKATEYNEYLYTKAGREELEKVNV</sequence>
<dbReference type="SUPFAM" id="SSF54843">
    <property type="entry name" value="Ribosomal protein L22"/>
    <property type="match status" value="1"/>
</dbReference>
<dbReference type="EMBL" id="CP076749">
    <property type="protein sequence ID" value="QWW22106.1"/>
    <property type="molecule type" value="Genomic_DNA"/>
</dbReference>
<evidence type="ECO:0000256" key="8">
    <source>
        <dbReference type="ARBA" id="ARBA00022980"/>
    </source>
</evidence>
<evidence type="ECO:0000256" key="15">
    <source>
        <dbReference type="RuleBase" id="RU368118"/>
    </source>
</evidence>
<gene>
    <name evidence="16" type="ORF">CA7LBN_000852</name>
</gene>
<dbReference type="InterPro" id="IPR001063">
    <property type="entry name" value="Ribosomal_uL22"/>
</dbReference>
<dbReference type="PANTHER" id="PTHR11593">
    <property type="entry name" value="60S RIBOSOMAL PROTEIN L17"/>
    <property type="match status" value="1"/>
</dbReference>
<dbReference type="Gene3D" id="1.20.5.210">
    <property type="entry name" value="Cytochrome b-c1 complex subunit 8"/>
    <property type="match status" value="1"/>
</dbReference>
<dbReference type="FunFam" id="1.20.5.210:FF:000001">
    <property type="entry name" value="Cytochrome b-c1 complex subunit 8"/>
    <property type="match status" value="1"/>
</dbReference>
<dbReference type="Gene3D" id="3.90.470.10">
    <property type="entry name" value="Ribosomal protein L22/L17"/>
    <property type="match status" value="1"/>
</dbReference>
<dbReference type="Pfam" id="PF00237">
    <property type="entry name" value="Ribosomal_L22"/>
    <property type="match status" value="1"/>
</dbReference>
<comment type="similarity">
    <text evidence="2 15">Belongs to the UQCRQ/QCR8 family.</text>
</comment>
<evidence type="ECO:0000256" key="13">
    <source>
        <dbReference type="ARBA" id="ARBA00023274"/>
    </source>
</evidence>
<evidence type="ECO:0000256" key="11">
    <source>
        <dbReference type="ARBA" id="ARBA00023128"/>
    </source>
</evidence>
<keyword evidence="10" id="KW-1133">Transmembrane helix</keyword>
<keyword evidence="5 15" id="KW-0679">Respiratory chain</keyword>
<evidence type="ECO:0000256" key="10">
    <source>
        <dbReference type="ARBA" id="ARBA00022989"/>
    </source>
</evidence>
<keyword evidence="6" id="KW-0812">Transmembrane</keyword>
<evidence type="ECO:0000256" key="12">
    <source>
        <dbReference type="ARBA" id="ARBA00023136"/>
    </source>
</evidence>
<dbReference type="InterPro" id="IPR036394">
    <property type="entry name" value="Ribosomal_uL22_sf"/>
</dbReference>
<evidence type="ECO:0000256" key="5">
    <source>
        <dbReference type="ARBA" id="ARBA00022660"/>
    </source>
</evidence>
<keyword evidence="4 15" id="KW-0813">Transport</keyword>
<evidence type="ECO:0000256" key="3">
    <source>
        <dbReference type="ARBA" id="ARBA00009451"/>
    </source>
</evidence>
<dbReference type="InterPro" id="IPR005721">
    <property type="entry name" value="Ribosomal_uL22_euk/arc"/>
</dbReference>
<dbReference type="GO" id="GO:0003735">
    <property type="term" value="F:structural constituent of ribosome"/>
    <property type="evidence" value="ECO:0007669"/>
    <property type="project" value="InterPro"/>
</dbReference>
<keyword evidence="13 14" id="KW-0687">Ribonucleoprotein</keyword>
<dbReference type="AlphaFoldDB" id="A0A8F2VYE8"/>
<name>A0A8F2VYE8_CANAR</name>
<evidence type="ECO:0000256" key="9">
    <source>
        <dbReference type="ARBA" id="ARBA00022982"/>
    </source>
</evidence>
<dbReference type="SUPFAM" id="SSF81508">
    <property type="entry name" value="Ubiquinone-binding protein QP-C of cytochrome bc1 complex (Ubiquinol-cytochrome c reductase)"/>
    <property type="match status" value="1"/>
</dbReference>
<evidence type="ECO:0000313" key="16">
    <source>
        <dbReference type="EMBL" id="QWW22106.1"/>
    </source>
</evidence>
<comment type="subcellular location">
    <subcellularLocation>
        <location evidence="1 15">Mitochondrion inner membrane</location>
        <topology evidence="1 15">Single-pass membrane protein</topology>
    </subcellularLocation>
</comment>
<dbReference type="GO" id="GO:0022625">
    <property type="term" value="C:cytosolic large ribosomal subunit"/>
    <property type="evidence" value="ECO:0007669"/>
    <property type="project" value="TreeGrafter"/>
</dbReference>
<evidence type="ECO:0000256" key="1">
    <source>
        <dbReference type="ARBA" id="ARBA00004434"/>
    </source>
</evidence>
<comment type="similarity">
    <text evidence="3 14">Belongs to the universal ribosomal protein uL22 family.</text>
</comment>
<protein>
    <recommendedName>
        <fullName evidence="15">Cytochrome b-c1 complex subunit 8</fullName>
    </recommendedName>
    <alternativeName>
        <fullName evidence="15">Complex III subunit 8</fullName>
    </alternativeName>
</protein>
<dbReference type="PANTHER" id="PTHR11593:SF10">
    <property type="entry name" value="60S RIBOSOMAL PROTEIN L17"/>
    <property type="match status" value="1"/>
</dbReference>
<comment type="subunit">
    <text evidence="15">Component of the ubiquinol-cytochrome c oxidoreductase (cytochrome b-c1 complex, complex III, CIII), a multisubunit enzyme composed of 3 respiratory subunits cytochrome b, cytochrome c1 and Rieske protein, 2 core protein subunits, and additional low-molecular weight protein subunits. The complex exists as an obligatory dimer and forms supercomplexes (SCs) in the inner mitochondrial membrane with cytochrome c oxidase (complex IV, CIV).</text>
</comment>
<dbReference type="InterPro" id="IPR018260">
    <property type="entry name" value="Ribosomal_uL22_CS"/>
</dbReference>
<dbReference type="PROSITE" id="PS00464">
    <property type="entry name" value="RIBOSOMAL_L22"/>
    <property type="match status" value="1"/>
</dbReference>
<proteinExistence type="inferred from homology"/>
<reference evidence="16" key="1">
    <citation type="submission" date="2021-06" db="EMBL/GenBank/DDBJ databases">
        <title>Candida auris outbreak in lebanese hospital.</title>
        <authorList>
            <person name="Finianos M."/>
        </authorList>
    </citation>
    <scope>NUCLEOTIDE SEQUENCE</scope>
    <source>
        <strain evidence="16">CA7LBN</strain>
    </source>
</reference>
<keyword evidence="8 14" id="KW-0689">Ribosomal protein</keyword>
<dbReference type="InterPro" id="IPR036642">
    <property type="entry name" value="Cyt_bc1_su8_sf"/>
</dbReference>
<evidence type="ECO:0000256" key="6">
    <source>
        <dbReference type="ARBA" id="ARBA00022692"/>
    </source>
</evidence>
<organism evidence="16">
    <name type="scientific">Candidozyma auris</name>
    <name type="common">Yeast</name>
    <name type="synonym">Candida auris</name>
    <dbReference type="NCBI Taxonomy" id="498019"/>
    <lineage>
        <taxon>Eukaryota</taxon>
        <taxon>Fungi</taxon>
        <taxon>Dikarya</taxon>
        <taxon>Ascomycota</taxon>
        <taxon>Saccharomycotina</taxon>
        <taxon>Pichiomycetes</taxon>
        <taxon>Metschnikowiaceae</taxon>
        <taxon>Candidozyma</taxon>
    </lineage>
</organism>
<evidence type="ECO:0000256" key="4">
    <source>
        <dbReference type="ARBA" id="ARBA00022448"/>
    </source>
</evidence>
<keyword evidence="9 15" id="KW-0249">Electron transport</keyword>